<evidence type="ECO:0000256" key="3">
    <source>
        <dbReference type="ARBA" id="ARBA00022741"/>
    </source>
</evidence>
<feature type="compositionally biased region" description="Low complexity" evidence="7">
    <location>
        <begin position="344"/>
        <end position="374"/>
    </location>
</feature>
<dbReference type="InterPro" id="IPR050660">
    <property type="entry name" value="NEK_Ser/Thr_kinase"/>
</dbReference>
<evidence type="ECO:0000256" key="1">
    <source>
        <dbReference type="ARBA" id="ARBA00012513"/>
    </source>
</evidence>
<dbReference type="InterPro" id="IPR008271">
    <property type="entry name" value="Ser/Thr_kinase_AS"/>
</dbReference>
<feature type="compositionally biased region" description="Low complexity" evidence="7">
    <location>
        <begin position="306"/>
        <end position="330"/>
    </location>
</feature>
<keyword evidence="5" id="KW-0067">ATP-binding</keyword>
<feature type="region of interest" description="Disordered" evidence="7">
    <location>
        <begin position="286"/>
        <end position="422"/>
    </location>
</feature>
<gene>
    <name evidence="9" type="ORF">H0921_12105</name>
</gene>
<evidence type="ECO:0000256" key="2">
    <source>
        <dbReference type="ARBA" id="ARBA00022679"/>
    </source>
</evidence>
<dbReference type="SUPFAM" id="SSF56112">
    <property type="entry name" value="Protein kinase-like (PK-like)"/>
    <property type="match status" value="1"/>
</dbReference>
<dbReference type="SMART" id="SM00220">
    <property type="entry name" value="S_TKc"/>
    <property type="match status" value="1"/>
</dbReference>
<evidence type="ECO:0000259" key="8">
    <source>
        <dbReference type="PROSITE" id="PS50011"/>
    </source>
</evidence>
<feature type="coiled-coil region" evidence="6">
    <location>
        <begin position="930"/>
        <end position="964"/>
    </location>
</feature>
<dbReference type="Proteomes" id="UP000542342">
    <property type="component" value="Unassembled WGS sequence"/>
</dbReference>
<name>A0A7V8VF99_9BACT</name>
<evidence type="ECO:0000313" key="9">
    <source>
        <dbReference type="EMBL" id="MBA2226906.1"/>
    </source>
</evidence>
<feature type="region of interest" description="Disordered" evidence="7">
    <location>
        <begin position="1241"/>
        <end position="1263"/>
    </location>
</feature>
<dbReference type="EC" id="2.7.11.1" evidence="1"/>
<reference evidence="9 10" key="1">
    <citation type="submission" date="2020-07" db="EMBL/GenBank/DDBJ databases">
        <title>Thermogemmata thermophila gen. nov., sp. nov., a novel moderate thermophilic planctomycete from a Kamchatka hot spring.</title>
        <authorList>
            <person name="Elcheninov A.G."/>
            <person name="Podosokorskaya O.A."/>
            <person name="Kovaleva O.L."/>
            <person name="Novikov A."/>
            <person name="Bonch-Osmolovskaya E.A."/>
            <person name="Toshchakov S.V."/>
            <person name="Kublanov I.V."/>
        </authorList>
    </citation>
    <scope>NUCLEOTIDE SEQUENCE [LARGE SCALE GENOMIC DNA]</scope>
    <source>
        <strain evidence="9 10">2918</strain>
    </source>
</reference>
<organism evidence="9 10">
    <name type="scientific">Thermogemmata fonticola</name>
    <dbReference type="NCBI Taxonomy" id="2755323"/>
    <lineage>
        <taxon>Bacteria</taxon>
        <taxon>Pseudomonadati</taxon>
        <taxon>Planctomycetota</taxon>
        <taxon>Planctomycetia</taxon>
        <taxon>Gemmatales</taxon>
        <taxon>Gemmataceae</taxon>
        <taxon>Thermogemmata</taxon>
    </lineage>
</organism>
<dbReference type="GO" id="GO:0004674">
    <property type="term" value="F:protein serine/threonine kinase activity"/>
    <property type="evidence" value="ECO:0007669"/>
    <property type="project" value="UniProtKB-EC"/>
</dbReference>
<dbReference type="InterPro" id="IPR000719">
    <property type="entry name" value="Prot_kinase_dom"/>
</dbReference>
<keyword evidence="2" id="KW-0808">Transferase</keyword>
<dbReference type="GO" id="GO:0005524">
    <property type="term" value="F:ATP binding"/>
    <property type="evidence" value="ECO:0007669"/>
    <property type="project" value="UniProtKB-KW"/>
</dbReference>
<comment type="caution">
    <text evidence="9">The sequence shown here is derived from an EMBL/GenBank/DDBJ whole genome shotgun (WGS) entry which is preliminary data.</text>
</comment>
<keyword evidence="10" id="KW-1185">Reference proteome</keyword>
<evidence type="ECO:0000256" key="7">
    <source>
        <dbReference type="SAM" id="MobiDB-lite"/>
    </source>
</evidence>
<dbReference type="InterPro" id="IPR036525">
    <property type="entry name" value="Tubulin/FtsZ_GTPase_sf"/>
</dbReference>
<proteinExistence type="predicted"/>
<dbReference type="Pfam" id="PF00069">
    <property type="entry name" value="Pkinase"/>
    <property type="match status" value="1"/>
</dbReference>
<dbReference type="InterPro" id="IPR011009">
    <property type="entry name" value="Kinase-like_dom_sf"/>
</dbReference>
<keyword evidence="3" id="KW-0547">Nucleotide-binding</keyword>
<dbReference type="EMBL" id="JACEFB010000009">
    <property type="protein sequence ID" value="MBA2226906.1"/>
    <property type="molecule type" value="Genomic_DNA"/>
</dbReference>
<keyword evidence="6" id="KW-0175">Coiled coil</keyword>
<dbReference type="CDD" id="cd14014">
    <property type="entry name" value="STKc_PknB_like"/>
    <property type="match status" value="1"/>
</dbReference>
<dbReference type="PROSITE" id="PS00108">
    <property type="entry name" value="PROTEIN_KINASE_ST"/>
    <property type="match status" value="1"/>
</dbReference>
<evidence type="ECO:0000256" key="5">
    <source>
        <dbReference type="ARBA" id="ARBA00022840"/>
    </source>
</evidence>
<dbReference type="RefSeq" id="WP_194538428.1">
    <property type="nucleotide sequence ID" value="NZ_JACEFB010000009.1"/>
</dbReference>
<protein>
    <recommendedName>
        <fullName evidence="1">non-specific serine/threonine protein kinase</fullName>
        <ecNumber evidence="1">2.7.11.1</ecNumber>
    </recommendedName>
</protein>
<dbReference type="Pfam" id="PF13809">
    <property type="entry name" value="Tubulin_2"/>
    <property type="match status" value="1"/>
</dbReference>
<dbReference type="PANTHER" id="PTHR43671:SF13">
    <property type="entry name" value="SERINE_THREONINE-PROTEIN KINASE NEK2"/>
    <property type="match status" value="1"/>
</dbReference>
<keyword evidence="4 9" id="KW-0418">Kinase</keyword>
<evidence type="ECO:0000256" key="6">
    <source>
        <dbReference type="SAM" id="Coils"/>
    </source>
</evidence>
<dbReference type="InterPro" id="IPR025904">
    <property type="entry name" value="Tubulin-like"/>
</dbReference>
<feature type="compositionally biased region" description="Polar residues" evidence="7">
    <location>
        <begin position="385"/>
        <end position="397"/>
    </location>
</feature>
<feature type="domain" description="Protein kinase" evidence="8">
    <location>
        <begin position="18"/>
        <end position="273"/>
    </location>
</feature>
<dbReference type="Gene3D" id="3.40.50.1440">
    <property type="entry name" value="Tubulin/FtsZ, GTPase domain"/>
    <property type="match status" value="1"/>
</dbReference>
<feature type="region of interest" description="Disordered" evidence="7">
    <location>
        <begin position="481"/>
        <end position="501"/>
    </location>
</feature>
<evidence type="ECO:0000313" key="10">
    <source>
        <dbReference type="Proteomes" id="UP000542342"/>
    </source>
</evidence>
<sequence length="1263" mass="139318">MPLRLVSQEELPAPLSGYRLIERLGRGGFGEVWKVEAPGGLYKAAKFVFGDLQGSDEQSRPAEQELKALRRVREIRHPYVLSLERFDTIEGQLIIVMELADRNLWDRFRECRARGLGGIPRGELLRYMEEAAEAIDLMNIHYQIQHLDIKPQNLFLVANHVKVGDFGLAKLLDGMSATVTGGVTPVYAAPETFEGRVTRFCDQYSLAIVYQELLTGTRPFHGTNTRQLLMQHLSGTPDVEPLPEGDREVIRRALRKVPEERWPSCMEMVQALRASGEGRIVVATGADVPDAEQEARTRPTPPPTHAVSSVGAASALATRMAPPGAGGNPPEAVPPGTVQPPASPAGRSASGVPSAASSVGVPSPVASPRAPGSSTAALITPRLVTPSTLTTSQSVTRLRQDGLGSGPPSQLVNAPRSAPPERTGSGVLIPAGIIGLGTNGLRVVEAFQSLLQQRYSDLRQLPHLRWLGIDTDPQAISSTLSSPALPVVPTPSPGTTATPTQSVLMDNPWFLARLQRPAHYLQHPHLPSVEQWLPPGSLARLGRQPAAAQGMRAFGRLALLDHSRPLLLRLRRELDILLSDQPLQQAAAHTGLTLRSNHPHFFLIADLGGGSGSGMFLELAYWLRRELRRLGCQPRLHALLLLPPADPRLLRSPQTSAALGNACAALRELEYCQSGRGVYETHLDNDEGSWRDSEPPFTSLHFLVRPLHSSSPQQQSWLTDAAYLLFLHLFTPLGRYLQELPRPAFPSAHLAGLYRFDWPRRELLDAAAHRLARLLLQRWNAQDSATYEALRPLVAGWLEQQWSHHGLTTEQLVAAFRHDLTLHLGDDPDRYCDALLQSLRTHTPSASKVDAFAVCQVLDQILRLVGKPQVDPQPEADLRFPQPICDSVFAATYERLLRECDAALSVLAVQMLEMPGYRFAGAEEALRQIEQRWDVQIAALEQTHQDLQRQVRQLYQRLLHLIAQLEQGGTLGLGLRRSALVQEILESLRLLSQRQLQCRIVERLLPLLRHQRDAAPEFLRDLALCRQALRQLGEQLDRLSPASTAPAMTGRRLLPYGATDVPTAADRLLQQLLTQQPALFDSWEPRLQQALQRKFRGLGNVCLKVAAKGADFAAWLLEQCRAVIDPHLPRHDPAAAFFECFPPPEMAENALREAVDEAAPDLPAAHSELASTPRAVALLPSGQAGERLRQILTDLRPDLPWHLLTAAEDLCLYREEEIPLTALPHLGPLGQQAYEQLLASDHPPHSRADVPWTQPPNAFVPTA</sequence>
<dbReference type="PANTHER" id="PTHR43671">
    <property type="entry name" value="SERINE/THREONINE-PROTEIN KINASE NEK"/>
    <property type="match status" value="1"/>
</dbReference>
<evidence type="ECO:0000256" key="4">
    <source>
        <dbReference type="ARBA" id="ARBA00022777"/>
    </source>
</evidence>
<feature type="compositionally biased region" description="Pro residues" evidence="7">
    <location>
        <begin position="331"/>
        <end position="343"/>
    </location>
</feature>
<dbReference type="AlphaFoldDB" id="A0A7V8VF99"/>
<accession>A0A7V8VF99</accession>
<dbReference type="Gene3D" id="1.10.510.10">
    <property type="entry name" value="Transferase(Phosphotransferase) domain 1"/>
    <property type="match status" value="1"/>
</dbReference>
<dbReference type="PROSITE" id="PS50011">
    <property type="entry name" value="PROTEIN_KINASE_DOM"/>
    <property type="match status" value="1"/>
</dbReference>